<dbReference type="HOGENOM" id="CLU_1816511_0_0_1"/>
<reference evidence="2 3" key="1">
    <citation type="submission" date="2014-04" db="EMBL/GenBank/DDBJ databases">
        <authorList>
            <consortium name="DOE Joint Genome Institute"/>
            <person name="Kuo A."/>
            <person name="Tarkka M."/>
            <person name="Buscot F."/>
            <person name="Kohler A."/>
            <person name="Nagy L.G."/>
            <person name="Floudas D."/>
            <person name="Copeland A."/>
            <person name="Barry K.W."/>
            <person name="Cichocki N."/>
            <person name="Veneault-Fourrey C."/>
            <person name="LaButti K."/>
            <person name="Lindquist E.A."/>
            <person name="Lipzen A."/>
            <person name="Lundell T."/>
            <person name="Morin E."/>
            <person name="Murat C."/>
            <person name="Sun H."/>
            <person name="Tunlid A."/>
            <person name="Henrissat B."/>
            <person name="Grigoriev I.V."/>
            <person name="Hibbett D.S."/>
            <person name="Martin F."/>
            <person name="Nordberg H.P."/>
            <person name="Cantor M.N."/>
            <person name="Hua S.X."/>
        </authorList>
    </citation>
    <scope>NUCLEOTIDE SEQUENCE [LARGE SCALE GENOMIC DNA]</scope>
    <source>
        <strain evidence="2 3">F 1598</strain>
    </source>
</reference>
<dbReference type="EMBL" id="KN832978">
    <property type="protein sequence ID" value="KIM87729.1"/>
    <property type="molecule type" value="Genomic_DNA"/>
</dbReference>
<reference evidence="3" key="2">
    <citation type="submission" date="2015-01" db="EMBL/GenBank/DDBJ databases">
        <title>Evolutionary Origins and Diversification of the Mycorrhizal Mutualists.</title>
        <authorList>
            <consortium name="DOE Joint Genome Institute"/>
            <consortium name="Mycorrhizal Genomics Consortium"/>
            <person name="Kohler A."/>
            <person name="Kuo A."/>
            <person name="Nagy L.G."/>
            <person name="Floudas D."/>
            <person name="Copeland A."/>
            <person name="Barry K.W."/>
            <person name="Cichocki N."/>
            <person name="Veneault-Fourrey C."/>
            <person name="LaButti K."/>
            <person name="Lindquist E.A."/>
            <person name="Lipzen A."/>
            <person name="Lundell T."/>
            <person name="Morin E."/>
            <person name="Murat C."/>
            <person name="Riley R."/>
            <person name="Ohm R."/>
            <person name="Sun H."/>
            <person name="Tunlid A."/>
            <person name="Henrissat B."/>
            <person name="Grigoriev I.V."/>
            <person name="Hibbett D.S."/>
            <person name="Martin F."/>
        </authorList>
    </citation>
    <scope>NUCLEOTIDE SEQUENCE [LARGE SCALE GENOMIC DNA]</scope>
    <source>
        <strain evidence="3">F 1598</strain>
    </source>
</reference>
<dbReference type="Proteomes" id="UP000054166">
    <property type="component" value="Unassembled WGS sequence"/>
</dbReference>
<sequence length="142" mass="16712">MTEGLPEKFAANFVDDLMEDLEQRKERACLLLQPTPVTDWGTMDDFYRKCELMFGNQNKKLNAEHQLALLKQGTRTTEEYFQEFDQLVRTAGYQTNHNDVLIKYIHKQVKTSIIDRIYASGHLSQDYHDWKMTVIHIDGLDR</sequence>
<evidence type="ECO:0000313" key="2">
    <source>
        <dbReference type="EMBL" id="KIM87729.1"/>
    </source>
</evidence>
<protein>
    <recommendedName>
        <fullName evidence="1">Retrotransposon gag domain-containing protein</fullName>
    </recommendedName>
</protein>
<evidence type="ECO:0000313" key="3">
    <source>
        <dbReference type="Proteomes" id="UP000054166"/>
    </source>
</evidence>
<organism evidence="2 3">
    <name type="scientific">Piloderma croceum (strain F 1598)</name>
    <dbReference type="NCBI Taxonomy" id="765440"/>
    <lineage>
        <taxon>Eukaryota</taxon>
        <taxon>Fungi</taxon>
        <taxon>Dikarya</taxon>
        <taxon>Basidiomycota</taxon>
        <taxon>Agaricomycotina</taxon>
        <taxon>Agaricomycetes</taxon>
        <taxon>Agaricomycetidae</taxon>
        <taxon>Atheliales</taxon>
        <taxon>Atheliaceae</taxon>
        <taxon>Piloderma</taxon>
    </lineage>
</organism>
<dbReference type="InParanoid" id="A0A0C3G7I5"/>
<keyword evidence="3" id="KW-1185">Reference proteome</keyword>
<name>A0A0C3G7I5_PILCF</name>
<dbReference type="Pfam" id="PF03732">
    <property type="entry name" value="Retrotrans_gag"/>
    <property type="match status" value="1"/>
</dbReference>
<dbReference type="InterPro" id="IPR005162">
    <property type="entry name" value="Retrotrans_gag_dom"/>
</dbReference>
<dbReference type="OrthoDB" id="2681631at2759"/>
<dbReference type="AlphaFoldDB" id="A0A0C3G7I5"/>
<feature type="domain" description="Retrotransposon gag" evidence="1">
    <location>
        <begin position="42"/>
        <end position="102"/>
    </location>
</feature>
<proteinExistence type="predicted"/>
<evidence type="ECO:0000259" key="1">
    <source>
        <dbReference type="Pfam" id="PF03732"/>
    </source>
</evidence>
<dbReference type="STRING" id="765440.A0A0C3G7I5"/>
<accession>A0A0C3G7I5</accession>
<gene>
    <name evidence="2" type="ORF">PILCRDRAFT_3491</name>
</gene>